<organism evidence="2 4">
    <name type="scientific">Cephus cinctus</name>
    <name type="common">Wheat stem sawfly</name>
    <dbReference type="NCBI Taxonomy" id="211228"/>
    <lineage>
        <taxon>Eukaryota</taxon>
        <taxon>Metazoa</taxon>
        <taxon>Ecdysozoa</taxon>
        <taxon>Arthropoda</taxon>
        <taxon>Hexapoda</taxon>
        <taxon>Insecta</taxon>
        <taxon>Pterygota</taxon>
        <taxon>Neoptera</taxon>
        <taxon>Endopterygota</taxon>
        <taxon>Hymenoptera</taxon>
        <taxon>Cephoidea</taxon>
        <taxon>Cephidae</taxon>
        <taxon>Cephus</taxon>
    </lineage>
</organism>
<feature type="region of interest" description="Disordered" evidence="1">
    <location>
        <begin position="331"/>
        <end position="367"/>
    </location>
</feature>
<dbReference type="CDD" id="cd00048">
    <property type="entry name" value="DSRM_SF"/>
    <property type="match status" value="1"/>
</dbReference>
<keyword evidence="2" id="KW-1185">Reference proteome</keyword>
<proteinExistence type="predicted"/>
<evidence type="ECO:0000256" key="1">
    <source>
        <dbReference type="SAM" id="MobiDB-lite"/>
    </source>
</evidence>
<evidence type="ECO:0000313" key="4">
    <source>
        <dbReference type="RefSeq" id="XP_024945700.1"/>
    </source>
</evidence>
<feature type="region of interest" description="Disordered" evidence="1">
    <location>
        <begin position="155"/>
        <end position="205"/>
    </location>
</feature>
<evidence type="ECO:0000313" key="3">
    <source>
        <dbReference type="RefSeq" id="XP_015605390.1"/>
    </source>
</evidence>
<dbReference type="RefSeq" id="XP_015605390.1">
    <property type="nucleotide sequence ID" value="XM_015749904.2"/>
</dbReference>
<name>A0AAJ7RRD1_CEPCN</name>
<feature type="compositionally biased region" description="Basic and acidic residues" evidence="1">
    <location>
        <begin position="191"/>
        <end position="202"/>
    </location>
</feature>
<protein>
    <submittedName>
        <fullName evidence="3 4">Uncharacterized protein LOC107272602 isoform X1</fullName>
    </submittedName>
</protein>
<dbReference type="GeneID" id="107272602"/>
<feature type="compositionally biased region" description="Polar residues" evidence="1">
    <location>
        <begin position="349"/>
        <end position="367"/>
    </location>
</feature>
<accession>A0AAJ7RRD1</accession>
<dbReference type="Gene3D" id="3.30.160.20">
    <property type="match status" value="1"/>
</dbReference>
<reference evidence="3 4" key="1">
    <citation type="submission" date="2025-04" db="UniProtKB">
        <authorList>
            <consortium name="RefSeq"/>
        </authorList>
    </citation>
    <scope>IDENTIFICATION</scope>
</reference>
<dbReference type="KEGG" id="ccin:107272602"/>
<dbReference type="AlphaFoldDB" id="A0AAJ7RRD1"/>
<evidence type="ECO:0000313" key="2">
    <source>
        <dbReference type="Proteomes" id="UP000694920"/>
    </source>
</evidence>
<sequence>MSEKDKGQDHEAYTKLSLPKFLEGEEDAEVTWEIITKRYPNLAPLLREMETAISRAESLLQELKSPYTHILGSSSTLQISDSMEEIYPDRILSSYQSQGVQEDFHEKDVSETNDAKIQVNEEYLVPEEDVHSEFITSKSIEKVYVEEEEIKVITPEVSVQDESEDTKQREDDGKKSVRNIEDSPRIFASGDDERSTKNDRNAKNTSGLEGWAKVVDEGVMHSLYPTTESAFILDKDQDDHRAFLASADEKREDSKELEKKCFSSKNNPLHQVITVQDIQEEDPALRRVKTISTLSKVVDTSKHNDAELKAYEKNLIKGTINEPEVLLSVTESEPDGEFKDQSPGRMKNSKTNEIDTQGSGDESITSSDSASHVVKLYRLCEKEKAPEPIFIVNQKMILGGLKYNVTCKALGLISRGSGSSVVDARRKAAKALIQKHRKISKNPSSKN</sequence>
<feature type="compositionally biased region" description="Basic and acidic residues" evidence="1">
    <location>
        <begin position="165"/>
        <end position="184"/>
    </location>
</feature>
<dbReference type="Proteomes" id="UP000694920">
    <property type="component" value="Unplaced"/>
</dbReference>
<gene>
    <name evidence="3 4" type="primary">LOC107272602</name>
</gene>
<dbReference type="RefSeq" id="XP_024945700.1">
    <property type="nucleotide sequence ID" value="XM_025089932.1"/>
</dbReference>
<dbReference type="SUPFAM" id="SSF54768">
    <property type="entry name" value="dsRNA-binding domain-like"/>
    <property type="match status" value="1"/>
</dbReference>